<name>A0ABQ1G1D7_9BACL</name>
<comment type="caution">
    <text evidence="1">The sequence shown here is derived from an EMBL/GenBank/DDBJ whole genome shotgun (WGS) entry which is preliminary data.</text>
</comment>
<gene>
    <name evidence="1" type="ORF">GCM10007416_03670</name>
</gene>
<proteinExistence type="predicted"/>
<dbReference type="Pfam" id="PF09484">
    <property type="entry name" value="Cas_TM1802"/>
    <property type="match status" value="1"/>
</dbReference>
<evidence type="ECO:0000313" key="2">
    <source>
        <dbReference type="Proteomes" id="UP000617979"/>
    </source>
</evidence>
<sequence>MIEAVRKLGEPIAKLTQQEQADALVMQVAGTQEGSDYVVFLNFDLNTQTFSLDLEPMTVDSSHQYFHIGTADGPSSEQWMLTGTRPDYIVSQALYALIKRLPDCEWKDRLAQVKQDFFYDTGEKQGMKARYRYVLDVKHLRSGTTMEALMEKAQGDEKKIISLVVKELNQSVEKQLEVKTKDVALWVLSVNGEFPQRSDQYRQLAWQLKEAAFERAKNGKCFLCNERTAVTDDTSKLKFKSYITDKINFASGVSKDFSRNFQLCRTCHRELILGEMRVMGEFAARIGRLSLYIIPEFLFDNAGELSSKWGHDAANQGRAVLDMKAAYEMDVKLLTRHQSQINNQFTLHFLFYIKQQNEFRVIKLIKDVSPSRLIRLQRITADLEELGKKYFKSRNEQEHSDWMTIDFGQIYWLFPLKESQGQLVEYRKLLQLYDAIFAEKPVERRVLVSKLLELAKVYRFEQTGAYQLSAPLGNNRDYAMIIGLLKGLLFLKYLEMACVLKGGESMDVSLLTVKDELKGFIQKMGYSESQTSLILLGLLINQVARKQYNHNLTSKPILDKLNYQGMNPGKLQRLSTDVFAKIKQYKALYPANEKMYADHTMLLHKNLKRWDLSDQENVFYVLSGYALGTRIMGVQKEEETIAT</sequence>
<evidence type="ECO:0008006" key="3">
    <source>
        <dbReference type="Google" id="ProtNLM"/>
    </source>
</evidence>
<dbReference type="EMBL" id="BMEX01000001">
    <property type="protein sequence ID" value="GGA34180.1"/>
    <property type="molecule type" value="Genomic_DNA"/>
</dbReference>
<dbReference type="NCBIfam" id="TIGR02591">
    <property type="entry name" value="cas_Csh1"/>
    <property type="match status" value="1"/>
</dbReference>
<dbReference type="InterPro" id="IPR013389">
    <property type="entry name" value="CRISPR-assoc_prot_Cas8b"/>
</dbReference>
<protein>
    <recommendedName>
        <fullName evidence="3">CRISPR-associated protein, Csh1 family</fullName>
    </recommendedName>
</protein>
<dbReference type="RefSeq" id="WP_188429189.1">
    <property type="nucleotide sequence ID" value="NZ_BMEX01000001.1"/>
</dbReference>
<keyword evidence="2" id="KW-1185">Reference proteome</keyword>
<organism evidence="1 2">
    <name type="scientific">Kroppenstedtia guangzhouensis</name>
    <dbReference type="NCBI Taxonomy" id="1274356"/>
    <lineage>
        <taxon>Bacteria</taxon>
        <taxon>Bacillati</taxon>
        <taxon>Bacillota</taxon>
        <taxon>Bacilli</taxon>
        <taxon>Bacillales</taxon>
        <taxon>Thermoactinomycetaceae</taxon>
        <taxon>Kroppenstedtia</taxon>
    </lineage>
</organism>
<evidence type="ECO:0000313" key="1">
    <source>
        <dbReference type="EMBL" id="GGA34180.1"/>
    </source>
</evidence>
<dbReference type="NCBIfam" id="TIGR02556">
    <property type="entry name" value="cas_TM1802"/>
    <property type="match status" value="1"/>
</dbReference>
<accession>A0ABQ1G1D7</accession>
<dbReference type="InterPro" id="IPR013420">
    <property type="entry name" value="CRISPR-assoc_prot_Cas8b/Csh1_C"/>
</dbReference>
<dbReference type="Proteomes" id="UP000617979">
    <property type="component" value="Unassembled WGS sequence"/>
</dbReference>
<reference evidence="2" key="1">
    <citation type="journal article" date="2019" name="Int. J. Syst. Evol. Microbiol.">
        <title>The Global Catalogue of Microorganisms (GCM) 10K type strain sequencing project: providing services to taxonomists for standard genome sequencing and annotation.</title>
        <authorList>
            <consortium name="The Broad Institute Genomics Platform"/>
            <consortium name="The Broad Institute Genome Sequencing Center for Infectious Disease"/>
            <person name="Wu L."/>
            <person name="Ma J."/>
        </authorList>
    </citation>
    <scope>NUCLEOTIDE SEQUENCE [LARGE SCALE GENOMIC DNA]</scope>
    <source>
        <strain evidence="2">CGMCC 1.12404</strain>
    </source>
</reference>